<dbReference type="EMBL" id="GEZM01078443">
    <property type="protein sequence ID" value="JAV62705.1"/>
    <property type="molecule type" value="Transcribed_RNA"/>
</dbReference>
<feature type="compositionally biased region" description="Basic residues" evidence="2">
    <location>
        <begin position="351"/>
        <end position="368"/>
    </location>
</feature>
<evidence type="ECO:0000256" key="1">
    <source>
        <dbReference type="SAM" id="Coils"/>
    </source>
</evidence>
<feature type="compositionally biased region" description="Low complexity" evidence="2">
    <location>
        <begin position="328"/>
        <end position="342"/>
    </location>
</feature>
<dbReference type="AlphaFoldDB" id="A0A1Y1KSP4"/>
<protein>
    <submittedName>
        <fullName evidence="3">Uncharacterized protein</fullName>
    </submittedName>
</protein>
<accession>A0A1Y1KSP4</accession>
<reference evidence="3" key="1">
    <citation type="journal article" date="2016" name="Sci. Rep.">
        <title>Molecular characterization of firefly nuptial gifts: a multi-omics approach sheds light on postcopulatory sexual selection.</title>
        <authorList>
            <person name="Al-Wathiqui N."/>
            <person name="Fallon T.R."/>
            <person name="South A."/>
            <person name="Weng J.K."/>
            <person name="Lewis S.M."/>
        </authorList>
    </citation>
    <scope>NUCLEOTIDE SEQUENCE</scope>
</reference>
<evidence type="ECO:0000313" key="3">
    <source>
        <dbReference type="EMBL" id="JAV62705.1"/>
    </source>
</evidence>
<proteinExistence type="predicted"/>
<feature type="region of interest" description="Disordered" evidence="2">
    <location>
        <begin position="287"/>
        <end position="456"/>
    </location>
</feature>
<feature type="coiled-coil region" evidence="1">
    <location>
        <begin position="210"/>
        <end position="272"/>
    </location>
</feature>
<feature type="region of interest" description="Disordered" evidence="2">
    <location>
        <begin position="1"/>
        <end position="20"/>
    </location>
</feature>
<sequence length="456" mass="52223">MSKSRVTAGKSKPGPSRPLAKKFQIPALSIPIKEPPLDPALERLKKKTVRRNAPAGEDIKKIREIIKGLNREVVTVQEFVALISPHTGDNGNVLRSVMVEDLANFRKLAKQVYDTMTQDVSDVLANEQIRVTDYFNERYTLNMDKMMRGIDEIFRYSPNFDFDTYYTDPDYLNRIFPLPKEEFSTVDPEELAMQKRQEVYHRLQWMRSEGARLNEENTQLQARLKQLKRQQKQELMKSYKREEEAEQQRNQLEATEAQLQNRLEDLNESVERGIIQGEEELRLAQDVKLSLPPKQQARGGRIPPKQKPRRPPWNVRTAKSIEDQGMQEAAESAASTVSTTSVLSKTGAVKKVARPRIVKKKPPPKTKAKRDLSPFHYSPPRTPPDQAARPSSPFHYSPPKSPPGARAMSPEERIPSRTVRYENTTTVVEQLPPEQAAGRISGRRNLAPRDTWRGFQ</sequence>
<evidence type="ECO:0000256" key="2">
    <source>
        <dbReference type="SAM" id="MobiDB-lite"/>
    </source>
</evidence>
<organism evidence="3">
    <name type="scientific">Photinus pyralis</name>
    <name type="common">Common eastern firefly</name>
    <name type="synonym">Lampyris pyralis</name>
    <dbReference type="NCBI Taxonomy" id="7054"/>
    <lineage>
        <taxon>Eukaryota</taxon>
        <taxon>Metazoa</taxon>
        <taxon>Ecdysozoa</taxon>
        <taxon>Arthropoda</taxon>
        <taxon>Hexapoda</taxon>
        <taxon>Insecta</taxon>
        <taxon>Pterygota</taxon>
        <taxon>Neoptera</taxon>
        <taxon>Endopterygota</taxon>
        <taxon>Coleoptera</taxon>
        <taxon>Polyphaga</taxon>
        <taxon>Elateriformia</taxon>
        <taxon>Elateroidea</taxon>
        <taxon>Lampyridae</taxon>
        <taxon>Lampyrinae</taxon>
        <taxon>Photinus</taxon>
    </lineage>
</organism>
<keyword evidence="1" id="KW-0175">Coiled coil</keyword>
<name>A0A1Y1KSP4_PHOPY</name>